<dbReference type="PROSITE" id="PS50082">
    <property type="entry name" value="WD_REPEATS_2"/>
    <property type="match status" value="1"/>
</dbReference>
<dbReference type="Proteomes" id="UP000188354">
    <property type="component" value="Chromosome LG08"/>
</dbReference>
<gene>
    <name evidence="5" type="ORF">TanjilG_10202</name>
</gene>
<name>A0A4P1RBN7_LUPAN</name>
<dbReference type="GO" id="GO:0042273">
    <property type="term" value="P:ribosomal large subunit biogenesis"/>
    <property type="evidence" value="ECO:0007669"/>
    <property type="project" value="InterPro"/>
</dbReference>
<dbReference type="InterPro" id="IPR015943">
    <property type="entry name" value="WD40/YVTN_repeat-like_dom_sf"/>
</dbReference>
<evidence type="ECO:0000313" key="5">
    <source>
        <dbReference type="EMBL" id="OIW07367.1"/>
    </source>
</evidence>
<feature type="repeat" description="WD" evidence="3">
    <location>
        <begin position="468"/>
        <end position="509"/>
    </location>
</feature>
<feature type="compositionally biased region" description="Basic and acidic residues" evidence="4">
    <location>
        <begin position="590"/>
        <end position="613"/>
    </location>
</feature>
<dbReference type="Gene3D" id="2.130.10.10">
    <property type="entry name" value="YVTN repeat-like/Quinoprotein amine dehydrogenase"/>
    <property type="match status" value="2"/>
</dbReference>
<evidence type="ECO:0000313" key="6">
    <source>
        <dbReference type="Proteomes" id="UP000188354"/>
    </source>
</evidence>
<evidence type="ECO:0000256" key="4">
    <source>
        <dbReference type="SAM" id="MobiDB-lite"/>
    </source>
</evidence>
<dbReference type="InterPro" id="IPR001680">
    <property type="entry name" value="WD40_rpt"/>
</dbReference>
<evidence type="ECO:0000256" key="3">
    <source>
        <dbReference type="PROSITE-ProRule" id="PRU00221"/>
    </source>
</evidence>
<dbReference type="GO" id="GO:0005730">
    <property type="term" value="C:nucleolus"/>
    <property type="evidence" value="ECO:0007669"/>
    <property type="project" value="InterPro"/>
</dbReference>
<dbReference type="EMBL" id="CM007368">
    <property type="protein sequence ID" value="OIW07367.1"/>
    <property type="molecule type" value="Genomic_DNA"/>
</dbReference>
<proteinExistence type="predicted"/>
<evidence type="ECO:0000256" key="1">
    <source>
        <dbReference type="ARBA" id="ARBA00022574"/>
    </source>
</evidence>
<dbReference type="CDD" id="cd22857">
    <property type="entry name" value="WDR74"/>
    <property type="match status" value="1"/>
</dbReference>
<dbReference type="PANTHER" id="PTHR16038">
    <property type="entry name" value="NOP SEVEN ASSOCIATED PROTEIN 1"/>
    <property type="match status" value="1"/>
</dbReference>
<sequence>MPRTTTVECPGCPPLRVLTFDTLVVEARDKQHGGVPKIVERWGEPDSSKSIMAVSMIDRKTQPLMAVARKNGQVEVMSPINGDLQAIISNANSTDLQSEENNVVGLHLFEKQDLEVASRSCTLLTCTSKGNASIRSIEFTDLSTESPCNDSSKSWNVCSGGNILCCKVDTSEKFALFGGKGVEVNIWDLDNCTKIWNAKSPPKNSLGIFTPTWFTSATFLSKDDHKKFVAGTNSHQLMAVARKNGQVEVMSPINGDLQAIISNANSTDLQSEENNVVGLHLFEKQDLEVASRSCTLLTCTSKGNASIRSIEFTDLSTESPCNDSSKSWNVCSGGNILCCKVDTSEKFALFGGKGVEVNIWDLDNCTKIWNAKSPPKNSLGIFTPTWFTSATFLSKDDHKKFVAGTNSHQVRLYDISAQRRPVLSFDFRETSIKALDADIDGYSVYIGNGSGDMASFDIRTGKLLGCFIGKCSGSIRSIVRHPELPVIASCGLDSYLRLWDTKTRQLLSSVGFRSFFYVFTVFLKQPLMHACFDSNFIVEETPAGAVSLPNKEQTTNIISEELEASPLKRKKSSKNKENIDGGERKKKSKRSEEHKKSKGKDGGEKIVSKDKQSKSTSKKKNKGSKFAIPDEGL</sequence>
<dbReference type="PROSITE" id="PS00678">
    <property type="entry name" value="WD_REPEATS_1"/>
    <property type="match status" value="1"/>
</dbReference>
<dbReference type="SMART" id="SM00320">
    <property type="entry name" value="WD40"/>
    <property type="match status" value="2"/>
</dbReference>
<evidence type="ECO:0000256" key="2">
    <source>
        <dbReference type="ARBA" id="ARBA00022737"/>
    </source>
</evidence>
<dbReference type="FunFam" id="2.130.10.10:FF:001732">
    <property type="entry name" value="WD repeat-containing protein 74"/>
    <property type="match status" value="1"/>
</dbReference>
<accession>A0A4P1RBN7</accession>
<dbReference type="SUPFAM" id="SSF50998">
    <property type="entry name" value="Quinoprotein alcohol dehydrogenase-like"/>
    <property type="match status" value="1"/>
</dbReference>
<keyword evidence="1 3" id="KW-0853">WD repeat</keyword>
<protein>
    <submittedName>
        <fullName evidence="5">Uncharacterized protein</fullName>
    </submittedName>
</protein>
<feature type="compositionally biased region" description="Basic and acidic residues" evidence="4">
    <location>
        <begin position="574"/>
        <end position="583"/>
    </location>
</feature>
<dbReference type="GO" id="GO:0030687">
    <property type="term" value="C:preribosome, large subunit precursor"/>
    <property type="evidence" value="ECO:0007669"/>
    <property type="project" value="TreeGrafter"/>
</dbReference>
<keyword evidence="6" id="KW-1185">Reference proteome</keyword>
<dbReference type="PANTHER" id="PTHR16038:SF4">
    <property type="entry name" value="WD REPEAT-CONTAINING PROTEIN 74"/>
    <property type="match status" value="1"/>
</dbReference>
<dbReference type="InterPro" id="IPR019775">
    <property type="entry name" value="WD40_repeat_CS"/>
</dbReference>
<dbReference type="InterPro" id="IPR011047">
    <property type="entry name" value="Quinoprotein_ADH-like_sf"/>
</dbReference>
<dbReference type="STRING" id="3871.A0A4P1RBN7"/>
<feature type="region of interest" description="Disordered" evidence="4">
    <location>
        <begin position="557"/>
        <end position="633"/>
    </location>
</feature>
<keyword evidence="2" id="KW-0677">Repeat</keyword>
<dbReference type="AlphaFoldDB" id="A0A4P1RBN7"/>
<reference evidence="5 6" key="1">
    <citation type="journal article" date="2017" name="Plant Biotechnol. J.">
        <title>A comprehensive draft genome sequence for lupin (Lupinus angustifolius), an emerging health food: insights into plant-microbe interactions and legume evolution.</title>
        <authorList>
            <person name="Hane J.K."/>
            <person name="Ming Y."/>
            <person name="Kamphuis L.G."/>
            <person name="Nelson M.N."/>
            <person name="Garg G."/>
            <person name="Atkins C.A."/>
            <person name="Bayer P.E."/>
            <person name="Bravo A."/>
            <person name="Bringans S."/>
            <person name="Cannon S."/>
            <person name="Edwards D."/>
            <person name="Foley R."/>
            <person name="Gao L.L."/>
            <person name="Harrison M.J."/>
            <person name="Huang W."/>
            <person name="Hurgobin B."/>
            <person name="Li S."/>
            <person name="Liu C.W."/>
            <person name="McGrath A."/>
            <person name="Morahan G."/>
            <person name="Murray J."/>
            <person name="Weller J."/>
            <person name="Jian J."/>
            <person name="Singh K.B."/>
        </authorList>
    </citation>
    <scope>NUCLEOTIDE SEQUENCE</scope>
    <source>
        <strain evidence="6">cv. Tanjil</strain>
        <tissue evidence="5">Whole plant</tissue>
    </source>
</reference>
<dbReference type="Gramene" id="OIW07367">
    <property type="protein sequence ID" value="OIW07367"/>
    <property type="gene ID" value="TanjilG_10202"/>
</dbReference>
<organism evidence="5 6">
    <name type="scientific">Lupinus angustifolius</name>
    <name type="common">Narrow-leaved blue lupine</name>
    <dbReference type="NCBI Taxonomy" id="3871"/>
    <lineage>
        <taxon>Eukaryota</taxon>
        <taxon>Viridiplantae</taxon>
        <taxon>Streptophyta</taxon>
        <taxon>Embryophyta</taxon>
        <taxon>Tracheophyta</taxon>
        <taxon>Spermatophyta</taxon>
        <taxon>Magnoliopsida</taxon>
        <taxon>eudicotyledons</taxon>
        <taxon>Gunneridae</taxon>
        <taxon>Pentapetalae</taxon>
        <taxon>rosids</taxon>
        <taxon>fabids</taxon>
        <taxon>Fabales</taxon>
        <taxon>Fabaceae</taxon>
        <taxon>Papilionoideae</taxon>
        <taxon>50 kb inversion clade</taxon>
        <taxon>genistoids sensu lato</taxon>
        <taxon>core genistoids</taxon>
        <taxon>Genisteae</taxon>
        <taxon>Lupinus</taxon>
    </lineage>
</organism>
<dbReference type="InterPro" id="IPR037379">
    <property type="entry name" value="WDR74/Nsa1"/>
</dbReference>